<reference evidence="1 2" key="1">
    <citation type="submission" date="2019-12" db="EMBL/GenBank/DDBJ databases">
        <authorList>
            <person name="Alioto T."/>
            <person name="Alioto T."/>
            <person name="Gomez Garrido J."/>
        </authorList>
    </citation>
    <scope>NUCLEOTIDE SEQUENCE [LARGE SCALE GENOMIC DNA]</scope>
</reference>
<dbReference type="Gene3D" id="2.130.10.10">
    <property type="entry name" value="YVTN repeat-like/Quinoprotein amine dehydrogenase"/>
    <property type="match status" value="1"/>
</dbReference>
<gene>
    <name evidence="1" type="ORF">OLEA9_A022259</name>
</gene>
<dbReference type="InterPro" id="IPR053053">
    <property type="entry name" value="WD_repeat_protein"/>
</dbReference>
<dbReference type="EMBL" id="CACTIH010005835">
    <property type="protein sequence ID" value="CAA3002404.1"/>
    <property type="molecule type" value="Genomic_DNA"/>
</dbReference>
<proteinExistence type="predicted"/>
<dbReference type="InterPro" id="IPR015943">
    <property type="entry name" value="WD40/YVTN_repeat-like_dom_sf"/>
</dbReference>
<accession>A0A8S0TBS6</accession>
<dbReference type="Pfam" id="PF00400">
    <property type="entry name" value="WD40"/>
    <property type="match status" value="1"/>
</dbReference>
<evidence type="ECO:0000313" key="2">
    <source>
        <dbReference type="Proteomes" id="UP000594638"/>
    </source>
</evidence>
<evidence type="ECO:0000313" key="1">
    <source>
        <dbReference type="EMBL" id="CAA3002404.1"/>
    </source>
</evidence>
<dbReference type="InterPro" id="IPR036322">
    <property type="entry name" value="WD40_repeat_dom_sf"/>
</dbReference>
<dbReference type="Proteomes" id="UP000594638">
    <property type="component" value="Unassembled WGS sequence"/>
</dbReference>
<dbReference type="AlphaFoldDB" id="A0A8S0TBS6"/>
<protein>
    <submittedName>
        <fullName evidence="1">WD repeat-containing 25</fullName>
    </submittedName>
</protein>
<name>A0A8S0TBS6_OLEEU</name>
<dbReference type="OrthoDB" id="256303at2759"/>
<organism evidence="1 2">
    <name type="scientific">Olea europaea subsp. europaea</name>
    <dbReference type="NCBI Taxonomy" id="158383"/>
    <lineage>
        <taxon>Eukaryota</taxon>
        <taxon>Viridiplantae</taxon>
        <taxon>Streptophyta</taxon>
        <taxon>Embryophyta</taxon>
        <taxon>Tracheophyta</taxon>
        <taxon>Spermatophyta</taxon>
        <taxon>Magnoliopsida</taxon>
        <taxon>eudicotyledons</taxon>
        <taxon>Gunneridae</taxon>
        <taxon>Pentapetalae</taxon>
        <taxon>asterids</taxon>
        <taxon>lamiids</taxon>
        <taxon>Lamiales</taxon>
        <taxon>Oleaceae</taxon>
        <taxon>Oleeae</taxon>
        <taxon>Olea</taxon>
    </lineage>
</organism>
<dbReference type="InterPro" id="IPR001680">
    <property type="entry name" value="WD40_rpt"/>
</dbReference>
<dbReference type="SUPFAM" id="SSF50978">
    <property type="entry name" value="WD40 repeat-like"/>
    <property type="match status" value="1"/>
</dbReference>
<sequence>MRPEKALVLNFHKAAVTDVKWSQQVFKEHQIVKVKFHPHNFNLFLSGGSKGLLKFWDVRSGKVNHEYVRNFGPILDVEFSVDGKNLITSSDVSESNLIKNSIIVWHVSLQIPLSNQAMHL</sequence>
<keyword evidence="2" id="KW-1185">Reference proteome</keyword>
<dbReference type="Gramene" id="OE9A022259T1">
    <property type="protein sequence ID" value="OE9A022259C1"/>
    <property type="gene ID" value="OE9A022259"/>
</dbReference>
<dbReference type="PANTHER" id="PTHR44566">
    <property type="entry name" value="TRANSDUCIN/WD40 REPEAT-LIKE SUPERFAMILY PROTEIN"/>
    <property type="match status" value="1"/>
</dbReference>
<comment type="caution">
    <text evidence="1">The sequence shown here is derived from an EMBL/GenBank/DDBJ whole genome shotgun (WGS) entry which is preliminary data.</text>
</comment>
<dbReference type="PANTHER" id="PTHR44566:SF1">
    <property type="entry name" value="WD REPEAT-CONTAINING PROTEIN 25"/>
    <property type="match status" value="1"/>
</dbReference>